<sequence>MNMELHRIDPATLEIPAALATVRRLNDGFKNFQVLRAGFRSGLFDWLEHNAPAERPAISAALNLRGAHLAGFLQALEDLGLLTRQGAAYSLAPGMDAVLLASSPWCQAEVVDDLSAPSSRWSTLDRFLSTEWTATPPPMLSPMRHPYAEEAERLAEYLDARLKGNPVRSILCLDGGDGLFAAAACRRFPEARISVIAPAEAQQRLRQTLAECGLEDRCSILPGTPLDTPPGEPVDLAVLFHALYPVRRTTNDALAAVAARLAPGGELYCAHWFCLEACETAPGGLRDLDKAVLTDSHPMCHVETFCQRFGKIGLVDAGRDDLIGEYGATKLHFARRPIGPCDAGTRQDHRP</sequence>
<dbReference type="Proteomes" id="UP000184226">
    <property type="component" value="Unassembled WGS sequence"/>
</dbReference>
<evidence type="ECO:0000313" key="1">
    <source>
        <dbReference type="EMBL" id="SHH21066.1"/>
    </source>
</evidence>
<dbReference type="Gene3D" id="1.10.10.10">
    <property type="entry name" value="Winged helix-like DNA-binding domain superfamily/Winged helix DNA-binding domain"/>
    <property type="match status" value="1"/>
</dbReference>
<dbReference type="SUPFAM" id="SSF46785">
    <property type="entry name" value="Winged helix' DNA-binding domain"/>
    <property type="match status" value="1"/>
</dbReference>
<dbReference type="InterPro" id="IPR029063">
    <property type="entry name" value="SAM-dependent_MTases_sf"/>
</dbReference>
<keyword evidence="2" id="KW-1185">Reference proteome</keyword>
<dbReference type="EMBL" id="FQXE01000002">
    <property type="protein sequence ID" value="SHH21066.1"/>
    <property type="molecule type" value="Genomic_DNA"/>
</dbReference>
<protein>
    <recommendedName>
        <fullName evidence="3">Methyltransferase domain-containing protein</fullName>
    </recommendedName>
</protein>
<proteinExistence type="predicted"/>
<accession>A0A1M5R4M1</accession>
<dbReference type="InterPro" id="IPR036388">
    <property type="entry name" value="WH-like_DNA-bd_sf"/>
</dbReference>
<name>A0A1M5R4M1_9BURK</name>
<dbReference type="OrthoDB" id="9178717at2"/>
<dbReference type="STRING" id="658167.SAMN04488135_102465"/>
<reference evidence="1 2" key="1">
    <citation type="submission" date="2016-11" db="EMBL/GenBank/DDBJ databases">
        <authorList>
            <person name="Jaros S."/>
            <person name="Januszkiewicz K."/>
            <person name="Wedrychowicz H."/>
        </authorList>
    </citation>
    <scope>NUCLEOTIDE SEQUENCE [LARGE SCALE GENOMIC DNA]</scope>
    <source>
        <strain evidence="1 2">CGMCC 1.10190</strain>
    </source>
</reference>
<evidence type="ECO:0000313" key="2">
    <source>
        <dbReference type="Proteomes" id="UP000184226"/>
    </source>
</evidence>
<dbReference type="InterPro" id="IPR036390">
    <property type="entry name" value="WH_DNA-bd_sf"/>
</dbReference>
<gene>
    <name evidence="1" type="ORF">SAMN04488135_102465</name>
</gene>
<dbReference type="RefSeq" id="WP_073102072.1">
    <property type="nucleotide sequence ID" value="NZ_FQXE01000002.1"/>
</dbReference>
<dbReference type="Gene3D" id="3.40.50.150">
    <property type="entry name" value="Vaccinia Virus protein VP39"/>
    <property type="match status" value="1"/>
</dbReference>
<dbReference type="AlphaFoldDB" id="A0A1M5R4M1"/>
<dbReference type="SUPFAM" id="SSF53335">
    <property type="entry name" value="S-adenosyl-L-methionine-dependent methyltransferases"/>
    <property type="match status" value="1"/>
</dbReference>
<evidence type="ECO:0008006" key="3">
    <source>
        <dbReference type="Google" id="ProtNLM"/>
    </source>
</evidence>
<organism evidence="1 2">
    <name type="scientific">Pollutimonas bauzanensis</name>
    <dbReference type="NCBI Taxonomy" id="658167"/>
    <lineage>
        <taxon>Bacteria</taxon>
        <taxon>Pseudomonadati</taxon>
        <taxon>Pseudomonadota</taxon>
        <taxon>Betaproteobacteria</taxon>
        <taxon>Burkholderiales</taxon>
        <taxon>Alcaligenaceae</taxon>
        <taxon>Pollutimonas</taxon>
    </lineage>
</organism>